<reference evidence="1 2" key="1">
    <citation type="journal article" date="2003" name="Proc. Natl. Acad. Sci. U.S.A.">
        <title>Complete genome sequence of the marine planctomycete Pirellula sp. strain 1.</title>
        <authorList>
            <person name="Gloeckner F.O."/>
            <person name="Kube M."/>
            <person name="Bauer M."/>
            <person name="Teeling H."/>
            <person name="Lombardot T."/>
            <person name="Ludwig W."/>
            <person name="Gade D."/>
            <person name="Beck A."/>
            <person name="Borzym K."/>
            <person name="Heitmann K."/>
            <person name="Rabus R."/>
            <person name="Schlesner H."/>
            <person name="Amann R."/>
            <person name="Reinhardt R."/>
        </authorList>
    </citation>
    <scope>NUCLEOTIDE SEQUENCE [LARGE SCALE GENOMIC DNA]</scope>
    <source>
        <strain evidence="2">DSM 10527 / NCIMB 13988 / SH1</strain>
    </source>
</reference>
<accession>Q7UYU2</accession>
<dbReference type="KEGG" id="rba:RB381"/>
<dbReference type="InParanoid" id="Q7UYU2"/>
<sequence>MIVGISRRPLGPVFDVSLTVAIQGRLTEKVKLTIVNCKLLS</sequence>
<evidence type="ECO:0000313" key="1">
    <source>
        <dbReference type="EMBL" id="CAD71549.1"/>
    </source>
</evidence>
<dbReference type="AlphaFoldDB" id="Q7UYU2"/>
<dbReference type="HOGENOM" id="CLU_3275745_0_0_0"/>
<evidence type="ECO:0000313" key="2">
    <source>
        <dbReference type="Proteomes" id="UP000001025"/>
    </source>
</evidence>
<proteinExistence type="predicted"/>
<dbReference type="Proteomes" id="UP000001025">
    <property type="component" value="Chromosome"/>
</dbReference>
<keyword evidence="2" id="KW-1185">Reference proteome</keyword>
<gene>
    <name evidence="1" type="ordered locus">RB381</name>
</gene>
<dbReference type="STRING" id="243090.RB381"/>
<dbReference type="EMBL" id="BX294133">
    <property type="protein sequence ID" value="CAD71549.1"/>
    <property type="molecule type" value="Genomic_DNA"/>
</dbReference>
<name>Q7UYU2_RHOBA</name>
<protein>
    <submittedName>
        <fullName evidence="1">Uncharacterized protein</fullName>
    </submittedName>
</protein>
<organism evidence="1 2">
    <name type="scientific">Rhodopirellula baltica (strain DSM 10527 / NCIMB 13988 / SH1)</name>
    <dbReference type="NCBI Taxonomy" id="243090"/>
    <lineage>
        <taxon>Bacteria</taxon>
        <taxon>Pseudomonadati</taxon>
        <taxon>Planctomycetota</taxon>
        <taxon>Planctomycetia</taxon>
        <taxon>Pirellulales</taxon>
        <taxon>Pirellulaceae</taxon>
        <taxon>Rhodopirellula</taxon>
    </lineage>
</organism>
<dbReference type="EnsemblBacteria" id="CAD71549">
    <property type="protein sequence ID" value="CAD71549"/>
    <property type="gene ID" value="RB381"/>
</dbReference>